<proteinExistence type="predicted"/>
<dbReference type="STRING" id="1314783.A0A165MYL5"/>
<evidence type="ECO:0000313" key="3">
    <source>
        <dbReference type="Proteomes" id="UP000076727"/>
    </source>
</evidence>
<dbReference type="EMBL" id="KV429091">
    <property type="protein sequence ID" value="KZT66285.1"/>
    <property type="molecule type" value="Genomic_DNA"/>
</dbReference>
<organism evidence="2 3">
    <name type="scientific">Daedalea quercina L-15889</name>
    <dbReference type="NCBI Taxonomy" id="1314783"/>
    <lineage>
        <taxon>Eukaryota</taxon>
        <taxon>Fungi</taxon>
        <taxon>Dikarya</taxon>
        <taxon>Basidiomycota</taxon>
        <taxon>Agaricomycotina</taxon>
        <taxon>Agaricomycetes</taxon>
        <taxon>Polyporales</taxon>
        <taxon>Fomitopsis</taxon>
    </lineage>
</organism>
<accession>A0A165MYL5</accession>
<reference evidence="2 3" key="1">
    <citation type="journal article" date="2016" name="Mol. Biol. Evol.">
        <title>Comparative Genomics of Early-Diverging Mushroom-Forming Fungi Provides Insights into the Origins of Lignocellulose Decay Capabilities.</title>
        <authorList>
            <person name="Nagy L.G."/>
            <person name="Riley R."/>
            <person name="Tritt A."/>
            <person name="Adam C."/>
            <person name="Daum C."/>
            <person name="Floudas D."/>
            <person name="Sun H."/>
            <person name="Yadav J.S."/>
            <person name="Pangilinan J."/>
            <person name="Larsson K.H."/>
            <person name="Matsuura K."/>
            <person name="Barry K."/>
            <person name="Labutti K."/>
            <person name="Kuo R."/>
            <person name="Ohm R.A."/>
            <person name="Bhattacharya S.S."/>
            <person name="Shirouzu T."/>
            <person name="Yoshinaga Y."/>
            <person name="Martin F.M."/>
            <person name="Grigoriev I.V."/>
            <person name="Hibbett D.S."/>
        </authorList>
    </citation>
    <scope>NUCLEOTIDE SEQUENCE [LARGE SCALE GENOMIC DNA]</scope>
    <source>
        <strain evidence="2 3">L-15889</strain>
    </source>
</reference>
<sequence>MSQWSQGTVSSRSSSRSSTSSRDHNEVSLTSSLLWMLLNDLSNRLLRYFGRQVRLVVHGGVIMVMHPKLACRPSTRDVDYNHRSFVLEWQRKGVYDAGERLRSCIAATAFKYNLGTDWMNACADVALPMSFDAYGQLYDPIWTDAMSAQNRKINTIFTAPGLELVGVSWSWAVALKLVRYEKYDPYDIAHILRLGKRQKGVQWTRQLMEEWLVNMCGAMGYHKYPSWQMEATRDKMRHAIVLAQAHA</sequence>
<gene>
    <name evidence="2" type="ORF">DAEQUDRAFT_730403</name>
</gene>
<dbReference type="Proteomes" id="UP000076727">
    <property type="component" value="Unassembled WGS sequence"/>
</dbReference>
<feature type="compositionally biased region" description="Low complexity" evidence="1">
    <location>
        <begin position="10"/>
        <end position="20"/>
    </location>
</feature>
<dbReference type="OrthoDB" id="3141838at2759"/>
<feature type="region of interest" description="Disordered" evidence="1">
    <location>
        <begin position="1"/>
        <end position="23"/>
    </location>
</feature>
<protein>
    <submittedName>
        <fullName evidence="2">Uncharacterized protein</fullName>
    </submittedName>
</protein>
<name>A0A165MYL5_9APHY</name>
<evidence type="ECO:0000256" key="1">
    <source>
        <dbReference type="SAM" id="MobiDB-lite"/>
    </source>
</evidence>
<evidence type="ECO:0000313" key="2">
    <source>
        <dbReference type="EMBL" id="KZT66285.1"/>
    </source>
</evidence>
<dbReference type="AlphaFoldDB" id="A0A165MYL5"/>
<keyword evidence="3" id="KW-1185">Reference proteome</keyword>